<feature type="coiled-coil region" evidence="14">
    <location>
        <begin position="254"/>
        <end position="308"/>
    </location>
</feature>
<dbReference type="Gene3D" id="3.40.630.30">
    <property type="match status" value="2"/>
</dbReference>
<evidence type="ECO:0000256" key="13">
    <source>
        <dbReference type="ARBA" id="ARBA00047483"/>
    </source>
</evidence>
<keyword evidence="8" id="KW-0573">Peptidoglycan synthesis</keyword>
<dbReference type="GO" id="GO:0005737">
    <property type="term" value="C:cytoplasm"/>
    <property type="evidence" value="ECO:0007669"/>
    <property type="project" value="UniProtKB-SubCell"/>
</dbReference>
<evidence type="ECO:0000256" key="4">
    <source>
        <dbReference type="ARBA" id="ARBA00016236"/>
    </source>
</evidence>
<keyword evidence="9" id="KW-0012">Acyltransferase</keyword>
<evidence type="ECO:0000313" key="15">
    <source>
        <dbReference type="EMBL" id="RPF56533.1"/>
    </source>
</evidence>
<dbReference type="GO" id="GO:0008360">
    <property type="term" value="P:regulation of cell shape"/>
    <property type="evidence" value="ECO:0007669"/>
    <property type="project" value="UniProtKB-KW"/>
</dbReference>
<reference evidence="15 16" key="1">
    <citation type="submission" date="2018-11" db="EMBL/GenBank/DDBJ databases">
        <title>Genomic Encyclopedia of Type Strains, Phase IV (KMG-IV): sequencing the most valuable type-strain genomes for metagenomic binning, comparative biology and taxonomic classification.</title>
        <authorList>
            <person name="Goeker M."/>
        </authorList>
    </citation>
    <scope>NUCLEOTIDE SEQUENCE [LARGE SCALE GENOMIC DNA]</scope>
    <source>
        <strain evidence="15 16">DSM 29158</strain>
    </source>
</reference>
<sequence length="426" mass="50253">MRRNKNFSHEVGIYLKFCELTVKEYDGFVNNHLSHYTQMGRHYMYRVNHDMEVYLVGVKKDGEVIAASLINSAHIMRFFKFFYLQRGPVMDYQDESVVQCFYDGLTAFAKEKKAVYVLSDPYIVHQVRDHDGNILESKNTNQFLQQMKSLGYHHQGFHVGYSMKYQARWLSVLDIQDKSLDDILQDMDYNTRRSIKQTYKMGVQMRDLSLDEFDQFFELFEMAADKHGFDYASIDYFKRQANTYGDQCRIVMSYINLSDYLNELQEELADVEGEYNQSKQALEEKPNHKKLKNKTAELEMRVGKIRKKIEDTETLKASDGEVLNLASAMFIHNAHELYYLSSGSNPKYKQFMAPYNMMWEMIQYAKELGLKRYNFYGVSGDFSEDSDDYGVLKFKKGFNPVVHEMIGDFEKPIRPILYKLYKLKTR</sequence>
<evidence type="ECO:0000313" key="16">
    <source>
        <dbReference type="Proteomes" id="UP000277108"/>
    </source>
</evidence>
<evidence type="ECO:0000256" key="14">
    <source>
        <dbReference type="SAM" id="Coils"/>
    </source>
</evidence>
<dbReference type="AlphaFoldDB" id="A0A3N5BGA2"/>
<dbReference type="SUPFAM" id="SSF46589">
    <property type="entry name" value="tRNA-binding arm"/>
    <property type="match status" value="1"/>
</dbReference>
<evidence type="ECO:0000256" key="12">
    <source>
        <dbReference type="ARBA" id="ARBA00032233"/>
    </source>
</evidence>
<dbReference type="GO" id="GO:0016755">
    <property type="term" value="F:aminoacyltransferase activity"/>
    <property type="evidence" value="ECO:0007669"/>
    <property type="project" value="InterPro"/>
</dbReference>
<evidence type="ECO:0000256" key="10">
    <source>
        <dbReference type="ARBA" id="ARBA00023316"/>
    </source>
</evidence>
<evidence type="ECO:0000256" key="2">
    <source>
        <dbReference type="ARBA" id="ARBA00009943"/>
    </source>
</evidence>
<dbReference type="InterPro" id="IPR050644">
    <property type="entry name" value="PG_Glycine_Bridge_Synth"/>
</dbReference>
<keyword evidence="7" id="KW-0133">Cell shape</keyword>
<dbReference type="PANTHER" id="PTHR36174">
    <property type="entry name" value="LIPID II:GLYCINE GLYCYLTRANSFERASE"/>
    <property type="match status" value="1"/>
</dbReference>
<dbReference type="InterPro" id="IPR016181">
    <property type="entry name" value="Acyl_CoA_acyltransferase"/>
</dbReference>
<evidence type="ECO:0000256" key="11">
    <source>
        <dbReference type="ARBA" id="ARBA00030706"/>
    </source>
</evidence>
<evidence type="ECO:0000256" key="5">
    <source>
        <dbReference type="ARBA" id="ARBA00022490"/>
    </source>
</evidence>
<evidence type="ECO:0000256" key="3">
    <source>
        <dbReference type="ARBA" id="ARBA00012466"/>
    </source>
</evidence>
<dbReference type="GO" id="GO:0009252">
    <property type="term" value="P:peptidoglycan biosynthetic process"/>
    <property type="evidence" value="ECO:0007669"/>
    <property type="project" value="UniProtKB-KW"/>
</dbReference>
<name>A0A3N5BGA2_9BACL</name>
<protein>
    <recommendedName>
        <fullName evidence="4">Aminoacyltransferase FemA</fullName>
        <ecNumber evidence="3">2.3.2.17</ecNumber>
    </recommendedName>
    <alternativeName>
        <fullName evidence="12">Factor essential for expression of methicillin resistance A</fullName>
    </alternativeName>
    <alternativeName>
        <fullName evidence="11">N-acetylmuramoyl-L-alanyl-D-glutamyl-L-lysyl-(N6-glycyl)-D-alanyl-D-alanine-diphosphoundecaprenyl-N-acetylglucosamine:glycine glycyltransferase</fullName>
    </alternativeName>
</protein>
<keyword evidence="5" id="KW-0963">Cytoplasm</keyword>
<accession>A0A3N5BGA2</accession>
<dbReference type="EMBL" id="RKRK01000003">
    <property type="protein sequence ID" value="RPF56533.1"/>
    <property type="molecule type" value="Genomic_DNA"/>
</dbReference>
<dbReference type="PANTHER" id="PTHR36174:SF2">
    <property type="entry name" value="AMINOACYLTRANSFERASE FEMA"/>
    <property type="match status" value="1"/>
</dbReference>
<dbReference type="SUPFAM" id="SSF55729">
    <property type="entry name" value="Acyl-CoA N-acyltransferases (Nat)"/>
    <property type="match status" value="2"/>
</dbReference>
<dbReference type="EC" id="2.3.2.17" evidence="3"/>
<dbReference type="Proteomes" id="UP000277108">
    <property type="component" value="Unassembled WGS sequence"/>
</dbReference>
<dbReference type="GO" id="GO:0000166">
    <property type="term" value="F:nucleotide binding"/>
    <property type="evidence" value="ECO:0007669"/>
    <property type="project" value="InterPro"/>
</dbReference>
<dbReference type="Pfam" id="PF02388">
    <property type="entry name" value="FemAB"/>
    <property type="match status" value="1"/>
</dbReference>
<keyword evidence="6 15" id="KW-0808">Transferase</keyword>
<evidence type="ECO:0000256" key="8">
    <source>
        <dbReference type="ARBA" id="ARBA00022984"/>
    </source>
</evidence>
<comment type="subcellular location">
    <subcellularLocation>
        <location evidence="1">Cytoplasm</location>
    </subcellularLocation>
</comment>
<comment type="similarity">
    <text evidence="2">Belongs to the FemABX family.</text>
</comment>
<organism evidence="15 16">
    <name type="scientific">Abyssicoccus albus</name>
    <dbReference type="NCBI Taxonomy" id="1817405"/>
    <lineage>
        <taxon>Bacteria</taxon>
        <taxon>Bacillati</taxon>
        <taxon>Bacillota</taxon>
        <taxon>Bacilli</taxon>
        <taxon>Bacillales</taxon>
        <taxon>Abyssicoccaceae</taxon>
    </lineage>
</organism>
<proteinExistence type="inferred from homology"/>
<evidence type="ECO:0000256" key="9">
    <source>
        <dbReference type="ARBA" id="ARBA00023315"/>
    </source>
</evidence>
<evidence type="ECO:0000256" key="1">
    <source>
        <dbReference type="ARBA" id="ARBA00004496"/>
    </source>
</evidence>
<evidence type="ECO:0000256" key="7">
    <source>
        <dbReference type="ARBA" id="ARBA00022960"/>
    </source>
</evidence>
<dbReference type="InterPro" id="IPR010978">
    <property type="entry name" value="tRNA-bd_arm"/>
</dbReference>
<keyword evidence="14" id="KW-0175">Coiled coil</keyword>
<comment type="catalytic activity">
    <reaction evidence="13">
        <text>beta-D-GlcNAc-(1-&gt;4)-Mur2Ac(oyl-L-Ala-D-isoglutaminyl-L-Lys-(N(6)-Gly)-D-Ala-D-Ala)-di-trans,octa-cis-undecaprenyl diphosphate + 2 glycyl-tRNA(Gly) = MurNAc-L-Ala-D-isoglutaminyl-L-Lys-(N(6)-tri-Gly)-D-Ala-D-Ala-diphospho-di-trans,octa-cis-undecaprenyl-GlcNAc + 2 tRNA(Gly) + 2 H(+)</text>
        <dbReference type="Rhea" id="RHEA:30439"/>
        <dbReference type="Rhea" id="RHEA-COMP:9664"/>
        <dbReference type="Rhea" id="RHEA-COMP:9683"/>
        <dbReference type="ChEBI" id="CHEBI:15378"/>
        <dbReference type="ChEBI" id="CHEBI:62234"/>
        <dbReference type="ChEBI" id="CHEBI:62235"/>
        <dbReference type="ChEBI" id="CHEBI:78442"/>
        <dbReference type="ChEBI" id="CHEBI:78522"/>
        <dbReference type="EC" id="2.3.2.17"/>
    </reaction>
</comment>
<dbReference type="Gene3D" id="1.20.58.90">
    <property type="match status" value="1"/>
</dbReference>
<dbReference type="GO" id="GO:0071555">
    <property type="term" value="P:cell wall organization"/>
    <property type="evidence" value="ECO:0007669"/>
    <property type="project" value="UniProtKB-KW"/>
</dbReference>
<keyword evidence="16" id="KW-1185">Reference proteome</keyword>
<keyword evidence="10" id="KW-0961">Cell wall biogenesis/degradation</keyword>
<dbReference type="PROSITE" id="PS51191">
    <property type="entry name" value="FEMABX"/>
    <property type="match status" value="1"/>
</dbReference>
<dbReference type="InterPro" id="IPR003447">
    <property type="entry name" value="FEMABX"/>
</dbReference>
<gene>
    <name evidence="15" type="ORF">EDD62_1173</name>
</gene>
<evidence type="ECO:0000256" key="6">
    <source>
        <dbReference type="ARBA" id="ARBA00022679"/>
    </source>
</evidence>
<comment type="caution">
    <text evidence="15">The sequence shown here is derived from an EMBL/GenBank/DDBJ whole genome shotgun (WGS) entry which is preliminary data.</text>
</comment>